<proteinExistence type="predicted"/>
<reference evidence="2 3" key="1">
    <citation type="submission" date="2018-11" db="EMBL/GenBank/DDBJ databases">
        <title>Novel bacteria species description.</title>
        <authorList>
            <person name="Han J.-H."/>
        </authorList>
    </citation>
    <scope>NUCLEOTIDE SEQUENCE [LARGE SCALE GENOMIC DNA]</scope>
    <source>
        <strain evidence="2 3">KCTC23259</strain>
    </source>
</reference>
<sequence>MSYLYNNINWYSMSDAAIITELGKQLKRMRIRANITQQELAAKSGIFRSTISEIENGRVSNMLSFVQILRGLEQLDVLGAFVVPDSISPLMVAEQQAKYRKRATGSRKTKPASEW</sequence>
<dbReference type="Proteomes" id="UP001204144">
    <property type="component" value="Unassembled WGS sequence"/>
</dbReference>
<dbReference type="PROSITE" id="PS50943">
    <property type="entry name" value="HTH_CROC1"/>
    <property type="match status" value="1"/>
</dbReference>
<evidence type="ECO:0000313" key="3">
    <source>
        <dbReference type="Proteomes" id="UP001204144"/>
    </source>
</evidence>
<dbReference type="InterPro" id="IPR010982">
    <property type="entry name" value="Lambda_DNA-bd_dom_sf"/>
</dbReference>
<dbReference type="SUPFAM" id="SSF47413">
    <property type="entry name" value="lambda repressor-like DNA-binding domains"/>
    <property type="match status" value="1"/>
</dbReference>
<keyword evidence="3" id="KW-1185">Reference proteome</keyword>
<feature type="domain" description="HTH cro/C1-type" evidence="1">
    <location>
        <begin position="26"/>
        <end position="78"/>
    </location>
</feature>
<dbReference type="SMART" id="SM00530">
    <property type="entry name" value="HTH_XRE"/>
    <property type="match status" value="1"/>
</dbReference>
<dbReference type="InterPro" id="IPR001387">
    <property type="entry name" value="Cro/C1-type_HTH"/>
</dbReference>
<dbReference type="EMBL" id="RJUF01000016">
    <property type="protein sequence ID" value="MCP9762881.1"/>
    <property type="molecule type" value="Genomic_DNA"/>
</dbReference>
<dbReference type="Pfam" id="PF13560">
    <property type="entry name" value="HTH_31"/>
    <property type="match status" value="1"/>
</dbReference>
<name>A0AAE3H2L0_9BACT</name>
<dbReference type="RefSeq" id="WP_255036662.1">
    <property type="nucleotide sequence ID" value="NZ_RJUF01000016.1"/>
</dbReference>
<organism evidence="2 3">
    <name type="scientific">Lacihabitans soyangensis</name>
    <dbReference type="NCBI Taxonomy" id="869394"/>
    <lineage>
        <taxon>Bacteria</taxon>
        <taxon>Pseudomonadati</taxon>
        <taxon>Bacteroidota</taxon>
        <taxon>Cytophagia</taxon>
        <taxon>Cytophagales</taxon>
        <taxon>Leadbetterellaceae</taxon>
        <taxon>Lacihabitans</taxon>
    </lineage>
</organism>
<protein>
    <submittedName>
        <fullName evidence="2">XRE family transcriptional regulator</fullName>
    </submittedName>
</protein>
<evidence type="ECO:0000259" key="1">
    <source>
        <dbReference type="PROSITE" id="PS50943"/>
    </source>
</evidence>
<comment type="caution">
    <text evidence="2">The sequence shown here is derived from an EMBL/GenBank/DDBJ whole genome shotgun (WGS) entry which is preliminary data.</text>
</comment>
<dbReference type="Gene3D" id="1.10.260.40">
    <property type="entry name" value="lambda repressor-like DNA-binding domains"/>
    <property type="match status" value="1"/>
</dbReference>
<dbReference type="GO" id="GO:0003677">
    <property type="term" value="F:DNA binding"/>
    <property type="evidence" value="ECO:0007669"/>
    <property type="project" value="InterPro"/>
</dbReference>
<dbReference type="CDD" id="cd00093">
    <property type="entry name" value="HTH_XRE"/>
    <property type="match status" value="1"/>
</dbReference>
<dbReference type="AlphaFoldDB" id="A0AAE3H2L0"/>
<gene>
    <name evidence="2" type="ORF">EGI31_07920</name>
</gene>
<evidence type="ECO:0000313" key="2">
    <source>
        <dbReference type="EMBL" id="MCP9762881.1"/>
    </source>
</evidence>
<accession>A0AAE3H2L0</accession>